<sequence length="58" mass="6467">MKFPNAHAACKGGKVHRERNVTWKTDGNGNTQETTVHDTVAAAKHYMLMNARTKGEKK</sequence>
<dbReference type="GeneID" id="956077"/>
<keyword evidence="2" id="KW-1185">Reference proteome</keyword>
<name>Q8LT67_9CAUD</name>
<dbReference type="RefSeq" id="NP_640298.1">
    <property type="nucleotide sequence ID" value="NC_003907.2"/>
</dbReference>
<evidence type="ECO:0000313" key="2">
    <source>
        <dbReference type="Proteomes" id="UP000001794"/>
    </source>
</evidence>
<dbReference type="EMBL" id="AY095314">
    <property type="protein sequence ID" value="AAM28385.1"/>
    <property type="molecule type" value="Genomic_DNA"/>
</dbReference>
<protein>
    <submittedName>
        <fullName evidence="1">Uncharacterized protein</fullName>
    </submittedName>
</protein>
<reference evidence="1 2" key="1">
    <citation type="journal article" date="2003" name="Virology">
        <title>The complete sequence of marine bacteriophage VpV262 infecting vibrio parahaemolyticus indicates that an ancestral component of a T7 viral supergroup is widespread in the marine environment.</title>
        <authorList>
            <person name="Hardies S.C."/>
            <person name="Comeau A.M."/>
            <person name="Serwer P."/>
            <person name="Suttle C.A."/>
        </authorList>
    </citation>
    <scope>NUCLEOTIDE SEQUENCE</scope>
</reference>
<dbReference type="KEGG" id="vg:956077"/>
<evidence type="ECO:0000313" key="1">
    <source>
        <dbReference type="EMBL" id="AAM28385.1"/>
    </source>
</evidence>
<organism evidence="1 2">
    <name type="scientific">Vibrio phage VpV262</name>
    <dbReference type="NCBI Taxonomy" id="2907796"/>
    <lineage>
        <taxon>Viruses</taxon>
        <taxon>Duplodnaviria</taxon>
        <taxon>Heunggongvirae</taxon>
        <taxon>Uroviricota</taxon>
        <taxon>Caudoviricetes</taxon>
        <taxon>Zobellviridae</taxon>
        <taxon>Vipivirus</taxon>
        <taxon>Vipivirus canadense</taxon>
    </lineage>
</organism>
<accession>Q8LT67</accession>
<proteinExistence type="predicted"/>
<dbReference type="Proteomes" id="UP000001794">
    <property type="component" value="Segment"/>
</dbReference>